<feature type="domain" description="Acyl-CoA thioesterase-like C-terminal" evidence="2">
    <location>
        <begin position="140"/>
        <end position="263"/>
    </location>
</feature>
<proteinExistence type="predicted"/>
<evidence type="ECO:0000313" key="4">
    <source>
        <dbReference type="Proteomes" id="UP001183648"/>
    </source>
</evidence>
<dbReference type="Pfam" id="PF13622">
    <property type="entry name" value="4HBT_3"/>
    <property type="match status" value="1"/>
</dbReference>
<evidence type="ECO:0000313" key="3">
    <source>
        <dbReference type="EMBL" id="MDR7361820.1"/>
    </source>
</evidence>
<dbReference type="PANTHER" id="PTHR38110:SF1">
    <property type="entry name" value="THIOESTERASE DOMAIN-CONTAINING PROTEIN"/>
    <property type="match status" value="1"/>
</dbReference>
<dbReference type="EMBL" id="JAVDYG010000001">
    <property type="protein sequence ID" value="MDR7361820.1"/>
    <property type="molecule type" value="Genomic_DNA"/>
</dbReference>
<dbReference type="InterPro" id="IPR029069">
    <property type="entry name" value="HotDog_dom_sf"/>
</dbReference>
<sequence>MTTPRAFSEVSAVTRTDDHRFAAEVDPEWSVLGKPNGGYLVALMARAAAEVSTHDHVLAASSHFLASPDPGPVEIDVEPLREGRSTGQSRVRLRREDRVFVEALMTIGPIDPSAEDRWAGGVPEPGTTSYDDSVRLQPTDFRVAMMDQVDLRIDPDTAGFMRGEPSDRGELRGWLALSGGEDFDPVSLHFALDAFPPATFDVQMSGWVPTLELTTYVRGLPAPGPLRVQQKARLVRDDRLDEACFVWDTKGRLVGQSTQLAMIRL</sequence>
<accession>A0ABU2BT63</accession>
<dbReference type="SUPFAM" id="SSF54637">
    <property type="entry name" value="Thioesterase/thiol ester dehydrase-isomerase"/>
    <property type="match status" value="2"/>
</dbReference>
<evidence type="ECO:0000259" key="1">
    <source>
        <dbReference type="Pfam" id="PF13622"/>
    </source>
</evidence>
<reference evidence="3 4" key="1">
    <citation type="submission" date="2023-07" db="EMBL/GenBank/DDBJ databases">
        <title>Sequencing the genomes of 1000 actinobacteria strains.</title>
        <authorList>
            <person name="Klenk H.-P."/>
        </authorList>
    </citation>
    <scope>NUCLEOTIDE SEQUENCE [LARGE SCALE GENOMIC DNA]</scope>
    <source>
        <strain evidence="3 4">DSM 19426</strain>
    </source>
</reference>
<organism evidence="3 4">
    <name type="scientific">Nocardioides marmoribigeumensis</name>
    <dbReference type="NCBI Taxonomy" id="433649"/>
    <lineage>
        <taxon>Bacteria</taxon>
        <taxon>Bacillati</taxon>
        <taxon>Actinomycetota</taxon>
        <taxon>Actinomycetes</taxon>
        <taxon>Propionibacteriales</taxon>
        <taxon>Nocardioidaceae</taxon>
        <taxon>Nocardioides</taxon>
    </lineage>
</organism>
<gene>
    <name evidence="3" type="ORF">J2S63_001373</name>
</gene>
<dbReference type="Pfam" id="PF20789">
    <property type="entry name" value="4HBT_3C"/>
    <property type="match status" value="1"/>
</dbReference>
<dbReference type="InterPro" id="IPR052389">
    <property type="entry name" value="Sec_Metab_Biosynth-Assoc"/>
</dbReference>
<evidence type="ECO:0000259" key="2">
    <source>
        <dbReference type="Pfam" id="PF20789"/>
    </source>
</evidence>
<feature type="domain" description="Acyl-CoA thioesterase-like N-terminal HotDog" evidence="1">
    <location>
        <begin position="26"/>
        <end position="107"/>
    </location>
</feature>
<protein>
    <submittedName>
        <fullName evidence="3">Acyl-coenzyme A thioesterase PaaI-like protein</fullName>
    </submittedName>
</protein>
<name>A0ABU2BT63_9ACTN</name>
<comment type="caution">
    <text evidence="3">The sequence shown here is derived from an EMBL/GenBank/DDBJ whole genome shotgun (WGS) entry which is preliminary data.</text>
</comment>
<dbReference type="Gene3D" id="2.40.160.210">
    <property type="entry name" value="Acyl-CoA thioesterase, double hotdog domain"/>
    <property type="match status" value="1"/>
</dbReference>
<dbReference type="InterPro" id="IPR049450">
    <property type="entry name" value="ACOT8-like_C"/>
</dbReference>
<dbReference type="RefSeq" id="WP_310300362.1">
    <property type="nucleotide sequence ID" value="NZ_BAAAPS010000008.1"/>
</dbReference>
<dbReference type="InterPro" id="IPR042171">
    <property type="entry name" value="Acyl-CoA_hotdog"/>
</dbReference>
<keyword evidence="4" id="KW-1185">Reference proteome</keyword>
<dbReference type="InterPro" id="IPR049449">
    <property type="entry name" value="TesB_ACOT8-like_N"/>
</dbReference>
<dbReference type="Proteomes" id="UP001183648">
    <property type="component" value="Unassembled WGS sequence"/>
</dbReference>
<dbReference type="PANTHER" id="PTHR38110">
    <property type="entry name" value="CHROMOSOME 23, WHOLE GENOME SHOTGUN SEQUENCE"/>
    <property type="match status" value="1"/>
</dbReference>